<feature type="transmembrane region" description="Helical" evidence="2">
    <location>
        <begin position="170"/>
        <end position="193"/>
    </location>
</feature>
<feature type="transmembrane region" description="Helical" evidence="2">
    <location>
        <begin position="101"/>
        <end position="123"/>
    </location>
</feature>
<dbReference type="AlphaFoldDB" id="A0A7S0ZJM4"/>
<keyword evidence="2" id="KW-0472">Membrane</keyword>
<dbReference type="InterPro" id="IPR038770">
    <property type="entry name" value="Na+/solute_symporter_sf"/>
</dbReference>
<protein>
    <recommendedName>
        <fullName evidence="4">Sodium/bile acid cotransporter</fullName>
    </recommendedName>
</protein>
<evidence type="ECO:0008006" key="4">
    <source>
        <dbReference type="Google" id="ProtNLM"/>
    </source>
</evidence>
<organism evidence="3">
    <name type="scientific">Timspurckia oligopyrenoides</name>
    <dbReference type="NCBI Taxonomy" id="708627"/>
    <lineage>
        <taxon>Eukaryota</taxon>
        <taxon>Rhodophyta</taxon>
        <taxon>Bangiophyceae</taxon>
        <taxon>Porphyridiales</taxon>
        <taxon>Porphyridiaceae</taxon>
        <taxon>Timspurckia</taxon>
    </lineage>
</organism>
<sequence>MILGVLNTHRLLIGVVLVIVLSYYTSNFGSNRVHSKVTTTFVAVPLVFFVSGITLPYSLFHAFLNTPFFLIYIQCFNFFCIPCLVIYPITEFLLHFQLLSLELAHGMIMCATLPLTINMVIVFTKSANGDEASAVFSATASTFLGIFITPAMIFLLLRKRTQLSQSITHTIIKLLLTVILPLFIGYCIAQIPIKYFIREESPSNGPSSEQEQEEIESEDETQRQSVEDDSERDDEQKVSEGGDDGSESGAISEKVIGDVVPRELCKLISELSLLFIIYAAFCRLFENARTTSVFAETKPILIVNMVIIQFFGLVFVMIVAWLSLNLIFGNSHNKKLIVMGFFGCTQKTLALGLPLMNAVVGHNPHLGLYTLPLIVWHFFQIVLGSALIPILAKWIAASESE</sequence>
<feature type="transmembrane region" description="Helical" evidence="2">
    <location>
        <begin position="375"/>
        <end position="396"/>
    </location>
</feature>
<dbReference type="PANTHER" id="PTHR18640">
    <property type="entry name" value="SOLUTE CARRIER FAMILY 10 MEMBER 7"/>
    <property type="match status" value="1"/>
</dbReference>
<evidence type="ECO:0000313" key="3">
    <source>
        <dbReference type="EMBL" id="CAD8823922.1"/>
    </source>
</evidence>
<feature type="transmembrane region" description="Helical" evidence="2">
    <location>
        <begin position="300"/>
        <end position="324"/>
    </location>
</feature>
<proteinExistence type="predicted"/>
<name>A0A7S0ZJM4_9RHOD</name>
<evidence type="ECO:0000256" key="1">
    <source>
        <dbReference type="SAM" id="MobiDB-lite"/>
    </source>
</evidence>
<keyword evidence="2" id="KW-0812">Transmembrane</keyword>
<keyword evidence="2" id="KW-1133">Transmembrane helix</keyword>
<feature type="transmembrane region" description="Helical" evidence="2">
    <location>
        <begin position="69"/>
        <end position="89"/>
    </location>
</feature>
<reference evidence="3" key="1">
    <citation type="submission" date="2021-01" db="EMBL/GenBank/DDBJ databases">
        <authorList>
            <person name="Corre E."/>
            <person name="Pelletier E."/>
            <person name="Niang G."/>
            <person name="Scheremetjew M."/>
            <person name="Finn R."/>
            <person name="Kale V."/>
            <person name="Holt S."/>
            <person name="Cochrane G."/>
            <person name="Meng A."/>
            <person name="Brown T."/>
            <person name="Cohen L."/>
        </authorList>
    </citation>
    <scope>NUCLEOTIDE SEQUENCE</scope>
    <source>
        <strain evidence="3">CCMP3278</strain>
    </source>
</reference>
<gene>
    <name evidence="3" type="ORF">TOLI1172_LOCUS8321</name>
</gene>
<evidence type="ECO:0000256" key="2">
    <source>
        <dbReference type="SAM" id="Phobius"/>
    </source>
</evidence>
<dbReference type="Pfam" id="PF13593">
    <property type="entry name" value="SBF_like"/>
    <property type="match status" value="1"/>
</dbReference>
<feature type="transmembrane region" description="Helical" evidence="2">
    <location>
        <begin position="6"/>
        <end position="25"/>
    </location>
</feature>
<accession>A0A7S0ZJM4</accession>
<feature type="region of interest" description="Disordered" evidence="1">
    <location>
        <begin position="202"/>
        <end position="250"/>
    </location>
</feature>
<feature type="transmembrane region" description="Helical" evidence="2">
    <location>
        <begin position="336"/>
        <end position="355"/>
    </location>
</feature>
<feature type="transmembrane region" description="Helical" evidence="2">
    <location>
        <begin position="135"/>
        <end position="158"/>
    </location>
</feature>
<dbReference type="Gene3D" id="1.20.1530.20">
    <property type="match status" value="1"/>
</dbReference>
<feature type="transmembrane region" description="Helical" evidence="2">
    <location>
        <begin position="37"/>
        <end position="57"/>
    </location>
</feature>
<dbReference type="PANTHER" id="PTHR18640:SF5">
    <property type="entry name" value="SODIUM_BILE ACID COTRANSPORTER 7"/>
    <property type="match status" value="1"/>
</dbReference>
<feature type="compositionally biased region" description="Acidic residues" evidence="1">
    <location>
        <begin position="210"/>
        <end position="219"/>
    </location>
</feature>
<dbReference type="InterPro" id="IPR016833">
    <property type="entry name" value="Put_Na-Bile_cotransptr"/>
</dbReference>
<dbReference type="GO" id="GO:0005886">
    <property type="term" value="C:plasma membrane"/>
    <property type="evidence" value="ECO:0007669"/>
    <property type="project" value="TreeGrafter"/>
</dbReference>
<dbReference type="EMBL" id="HBFP01011518">
    <property type="protein sequence ID" value="CAD8823922.1"/>
    <property type="molecule type" value="Transcribed_RNA"/>
</dbReference>